<organism evidence="1 2">
    <name type="scientific">Komagataeibacter medellinensis</name>
    <dbReference type="NCBI Taxonomy" id="1177712"/>
    <lineage>
        <taxon>Bacteria</taxon>
        <taxon>Pseudomonadati</taxon>
        <taxon>Pseudomonadota</taxon>
        <taxon>Alphaproteobacteria</taxon>
        <taxon>Acetobacterales</taxon>
        <taxon>Acetobacteraceae</taxon>
        <taxon>Komagataeibacter</taxon>
    </lineage>
</organism>
<sequence>MGREEDVPTVVTILSFFPASADDRGRIWALPGSCQSRQVYTVWRRASSPICPRQTYGHHAHLAHTLPLCGQKTETVQILFNRDPVKRFLIAGIFQLAAKLLGPEPWNGGSPGGRFMIVLAAMRPCTCAVRQCLIRMP</sequence>
<evidence type="ECO:0008006" key="3">
    <source>
        <dbReference type="Google" id="ProtNLM"/>
    </source>
</evidence>
<gene>
    <name evidence="1" type="ORF">D3W54_14240</name>
</gene>
<reference evidence="1 2" key="1">
    <citation type="submission" date="2018-09" db="EMBL/GenBank/DDBJ databases">
        <title>Genome sequence and characterization of the bcs clusters for the production of nanocellulose from the low pH resistant strain Komagataeibacter medellinensis ID13488.</title>
        <authorList>
            <person name="Hernandez-Arriaga A.M."/>
            <person name="Del Cerro C."/>
            <person name="Urbina L."/>
            <person name="Eceiza A."/>
            <person name="Retegi A."/>
            <person name="Prieto M.A."/>
        </authorList>
    </citation>
    <scope>NUCLEOTIDE SEQUENCE [LARGE SCALE GENOMIC DNA]</scope>
    <source>
        <strain evidence="1 2">ID13488</strain>
    </source>
</reference>
<dbReference type="EMBL" id="QYAZ01000002">
    <property type="protein sequence ID" value="KAB8122365.1"/>
    <property type="molecule type" value="Genomic_DNA"/>
</dbReference>
<proteinExistence type="predicted"/>
<name>A0ABQ6VSL9_9PROT</name>
<keyword evidence="2" id="KW-1185">Reference proteome</keyword>
<dbReference type="Proteomes" id="UP000427842">
    <property type="component" value="Unassembled WGS sequence"/>
</dbReference>
<accession>A0ABQ6VSL9</accession>
<protein>
    <recommendedName>
        <fullName evidence="3">Transposase</fullName>
    </recommendedName>
</protein>
<comment type="caution">
    <text evidence="1">The sequence shown here is derived from an EMBL/GenBank/DDBJ whole genome shotgun (WGS) entry which is preliminary data.</text>
</comment>
<evidence type="ECO:0000313" key="2">
    <source>
        <dbReference type="Proteomes" id="UP000427842"/>
    </source>
</evidence>
<evidence type="ECO:0000313" key="1">
    <source>
        <dbReference type="EMBL" id="KAB8122365.1"/>
    </source>
</evidence>